<gene>
    <name evidence="6" type="ORF">AAHA92_06096</name>
</gene>
<dbReference type="EMBL" id="JBEAFC010000003">
    <property type="protein sequence ID" value="KAL1563658.1"/>
    <property type="molecule type" value="Genomic_DNA"/>
</dbReference>
<evidence type="ECO:0000313" key="7">
    <source>
        <dbReference type="Proteomes" id="UP001567538"/>
    </source>
</evidence>
<keyword evidence="1" id="KW-0723">Serine/threonine-protein kinase</keyword>
<keyword evidence="3" id="KW-0547">Nucleotide-binding</keyword>
<keyword evidence="2" id="KW-0808">Transferase</keyword>
<dbReference type="AlphaFoldDB" id="A0ABD1I779"/>
<accession>A0ABD1I779</accession>
<dbReference type="GO" id="GO:0005524">
    <property type="term" value="F:ATP binding"/>
    <property type="evidence" value="ECO:0007669"/>
    <property type="project" value="UniProtKB-KW"/>
</dbReference>
<dbReference type="GO" id="GO:0004674">
    <property type="term" value="F:protein serine/threonine kinase activity"/>
    <property type="evidence" value="ECO:0007669"/>
    <property type="project" value="UniProtKB-KW"/>
</dbReference>
<keyword evidence="4" id="KW-0418">Kinase</keyword>
<organism evidence="6 7">
    <name type="scientific">Salvia divinorum</name>
    <name type="common">Maria pastora</name>
    <name type="synonym">Diviner's sage</name>
    <dbReference type="NCBI Taxonomy" id="28513"/>
    <lineage>
        <taxon>Eukaryota</taxon>
        <taxon>Viridiplantae</taxon>
        <taxon>Streptophyta</taxon>
        <taxon>Embryophyta</taxon>
        <taxon>Tracheophyta</taxon>
        <taxon>Spermatophyta</taxon>
        <taxon>Magnoliopsida</taxon>
        <taxon>eudicotyledons</taxon>
        <taxon>Gunneridae</taxon>
        <taxon>Pentapetalae</taxon>
        <taxon>asterids</taxon>
        <taxon>lamiids</taxon>
        <taxon>Lamiales</taxon>
        <taxon>Lamiaceae</taxon>
        <taxon>Nepetoideae</taxon>
        <taxon>Mentheae</taxon>
        <taxon>Salviinae</taxon>
        <taxon>Salvia</taxon>
        <taxon>Salvia subgen. Calosphace</taxon>
    </lineage>
</organism>
<protein>
    <recommendedName>
        <fullName evidence="8">Serine-threonine/tyrosine-protein kinase catalytic domain-containing protein</fullName>
    </recommendedName>
</protein>
<sequence>MALEYAIDGKFSMKFANFSLGVVVMEIISGKKNRGYEHTDPYLNLLGHAWLLWQENKNMELMD</sequence>
<evidence type="ECO:0000256" key="4">
    <source>
        <dbReference type="ARBA" id="ARBA00022777"/>
    </source>
</evidence>
<keyword evidence="7" id="KW-1185">Reference proteome</keyword>
<evidence type="ECO:0000313" key="6">
    <source>
        <dbReference type="EMBL" id="KAL1563658.1"/>
    </source>
</evidence>
<dbReference type="PANTHER" id="PTHR27002:SF214">
    <property type="entry name" value="RECEPTOR-LIKE SERINE_THREONINE-PROTEIN KINASE"/>
    <property type="match status" value="1"/>
</dbReference>
<evidence type="ECO:0008006" key="8">
    <source>
        <dbReference type="Google" id="ProtNLM"/>
    </source>
</evidence>
<comment type="caution">
    <text evidence="6">The sequence shown here is derived from an EMBL/GenBank/DDBJ whole genome shotgun (WGS) entry which is preliminary data.</text>
</comment>
<proteinExistence type="predicted"/>
<reference evidence="6 7" key="1">
    <citation type="submission" date="2024-06" db="EMBL/GenBank/DDBJ databases">
        <title>A chromosome level genome sequence of Diviner's sage (Salvia divinorum).</title>
        <authorList>
            <person name="Ford S.A."/>
            <person name="Ro D.-K."/>
            <person name="Ness R.W."/>
            <person name="Phillips M.A."/>
        </authorList>
    </citation>
    <scope>NUCLEOTIDE SEQUENCE [LARGE SCALE GENOMIC DNA]</scope>
    <source>
        <strain evidence="6">SAF-2024a</strain>
        <tissue evidence="6">Leaf</tissue>
    </source>
</reference>
<dbReference type="Proteomes" id="UP001567538">
    <property type="component" value="Unassembled WGS sequence"/>
</dbReference>
<dbReference type="PANTHER" id="PTHR27002">
    <property type="entry name" value="RECEPTOR-LIKE SERINE/THREONINE-PROTEIN KINASE SD1-8"/>
    <property type="match status" value="1"/>
</dbReference>
<evidence type="ECO:0000256" key="5">
    <source>
        <dbReference type="ARBA" id="ARBA00022840"/>
    </source>
</evidence>
<name>A0ABD1I779_SALDI</name>
<keyword evidence="5" id="KW-0067">ATP-binding</keyword>
<evidence type="ECO:0000256" key="1">
    <source>
        <dbReference type="ARBA" id="ARBA00022527"/>
    </source>
</evidence>
<evidence type="ECO:0000256" key="3">
    <source>
        <dbReference type="ARBA" id="ARBA00022741"/>
    </source>
</evidence>
<evidence type="ECO:0000256" key="2">
    <source>
        <dbReference type="ARBA" id="ARBA00022679"/>
    </source>
</evidence>